<evidence type="ECO:0000313" key="2">
    <source>
        <dbReference type="MGI" id="MGI:2685005"/>
    </source>
</evidence>
<reference evidence="1" key="7">
    <citation type="journal article" date="2005" name="Science">
        <title>The Transcriptional Landscape of the Mammalian Genome.</title>
        <authorList>
            <consortium name="The FANTOM Consortium"/>
            <consortium name="Riken Genome Exploration Research Group and Genome Science Group (Genome Network Project Core Group)"/>
        </authorList>
    </citation>
    <scope>NUCLEOTIDE SEQUENCE</scope>
    <source>
        <strain evidence="1">C57BL/6J</strain>
        <tissue evidence="1">Visual cortex</tissue>
    </source>
</reference>
<gene>
    <name evidence="2" type="primary">Ccdc61</name>
</gene>
<reference evidence="1" key="3">
    <citation type="journal article" date="2000" name="Genome Res.">
        <title>RIKEN integrated sequence analysis (RISA) system--384-format sequencing pipeline with 384 multicapillary sequencer.</title>
        <authorList>
            <person name="Shibata K."/>
            <person name="Itoh M."/>
            <person name="Aizawa K."/>
            <person name="Nagaoka S."/>
            <person name="Sasaki N."/>
            <person name="Carninci P."/>
            <person name="Konno H."/>
            <person name="Akiyama J."/>
            <person name="Nishi K."/>
            <person name="Kitsunai T."/>
            <person name="Tashiro H."/>
            <person name="Itoh M."/>
            <person name="Sumi N."/>
            <person name="Ishii Y."/>
            <person name="Nakamura S."/>
            <person name="Hazama M."/>
            <person name="Nishine T."/>
            <person name="Harada A."/>
            <person name="Yamamoto R."/>
            <person name="Matsumoto H."/>
            <person name="Sakaguchi S."/>
            <person name="Ikegami T."/>
            <person name="Kashiwagi K."/>
            <person name="Fujiwake S."/>
            <person name="Inoue K."/>
            <person name="Togawa Y."/>
            <person name="Izawa M."/>
            <person name="Ohara E."/>
            <person name="Watahiki M."/>
            <person name="Yoneda Y."/>
            <person name="Ishikawa T."/>
            <person name="Ozawa K."/>
            <person name="Tanaka T."/>
            <person name="Matsuura S."/>
            <person name="Kawai J."/>
            <person name="Okazaki Y."/>
            <person name="Muramatsu M."/>
            <person name="Inoue Y."/>
            <person name="Kira A."/>
            <person name="Hayashizaki Y."/>
        </authorList>
    </citation>
    <scope>NUCLEOTIDE SEQUENCE</scope>
    <source>
        <strain evidence="1">C57BL/6J</strain>
        <tissue evidence="1">Visual cortex</tissue>
    </source>
</reference>
<reference evidence="1" key="6">
    <citation type="submission" date="2004-03" db="EMBL/GenBank/DDBJ databases">
        <authorList>
            <person name="Arakawa T."/>
            <person name="Carninci P."/>
            <person name="Fukuda S."/>
            <person name="Hashizume W."/>
            <person name="Hayashida K."/>
            <person name="Hori F."/>
            <person name="Iida J."/>
            <person name="Imamura K."/>
            <person name="Imotani K."/>
            <person name="Itoh M."/>
            <person name="Kanagawa S."/>
            <person name="Kawai J."/>
            <person name="Kojima M."/>
            <person name="Konno H."/>
            <person name="Murata M."/>
            <person name="Nakamura M."/>
            <person name="Ninomiya N."/>
            <person name="Nishiyori H."/>
            <person name="Nomura K."/>
            <person name="Ohno M."/>
            <person name="Sakazume N."/>
            <person name="Sano H."/>
            <person name="Sasaki D."/>
            <person name="Shibata K."/>
            <person name="Shiraki T."/>
            <person name="Tagami M."/>
            <person name="Tagami Y."/>
            <person name="Waki K."/>
            <person name="Watahiki A."/>
            <person name="Muramatsu M."/>
            <person name="Hayashizaki Y."/>
        </authorList>
    </citation>
    <scope>NUCLEOTIDE SEQUENCE</scope>
    <source>
        <strain evidence="1">C57BL/6J</strain>
        <tissue evidence="1">Visual cortex</tissue>
    </source>
</reference>
<proteinExistence type="evidence at transcript level"/>
<reference evidence="1" key="1">
    <citation type="journal article" date="1999" name="Methods Enzymol.">
        <title>High-efficiency full-length cDNA cloning.</title>
        <authorList>
            <person name="Carninci P."/>
            <person name="Hayashizaki Y."/>
        </authorList>
    </citation>
    <scope>NUCLEOTIDE SEQUENCE</scope>
    <source>
        <strain evidence="1">C57BL/6J</strain>
        <tissue evidence="1">Visual cortex</tissue>
    </source>
</reference>
<sequence length="50" mass="5530">MEVGGLKTTKWVRREVPEILCGPWLRLFLVAAAVAEGNHPVRHPGAGPRR</sequence>
<name>Q3TYF0_MOUSE</name>
<reference evidence="1" key="4">
    <citation type="journal article" date="2001" name="Nature">
        <title>Functional annotation of a full-length mouse cDNA collection.</title>
        <authorList>
            <consortium name="The RIKEN Genome Exploration Research Group Phase II Team and the FANTOM Consortium"/>
        </authorList>
    </citation>
    <scope>NUCLEOTIDE SEQUENCE</scope>
    <source>
        <strain evidence="1">C57BL/6J</strain>
        <tissue evidence="1">Visual cortex</tissue>
    </source>
</reference>
<protein>
    <submittedName>
        <fullName evidence="1">Uncharacterized protein</fullName>
    </submittedName>
</protein>
<organism evidence="1">
    <name type="scientific">Mus musculus</name>
    <name type="common">Mouse</name>
    <dbReference type="NCBI Taxonomy" id="10090"/>
    <lineage>
        <taxon>Eukaryota</taxon>
        <taxon>Metazoa</taxon>
        <taxon>Chordata</taxon>
        <taxon>Craniata</taxon>
        <taxon>Vertebrata</taxon>
        <taxon>Euteleostomi</taxon>
        <taxon>Mammalia</taxon>
        <taxon>Eutheria</taxon>
        <taxon>Euarchontoglires</taxon>
        <taxon>Glires</taxon>
        <taxon>Rodentia</taxon>
        <taxon>Myomorpha</taxon>
        <taxon>Muroidea</taxon>
        <taxon>Muridae</taxon>
        <taxon>Murinae</taxon>
        <taxon>Mus</taxon>
        <taxon>Mus</taxon>
    </lineage>
</organism>
<reference evidence="1" key="5">
    <citation type="journal article" date="2002" name="Nature">
        <title>Analysis of the mouse transcriptome based on functional annotation of 60,770 full-length cDNAs.</title>
        <authorList>
            <consortium name="The FANTOM Consortium and the RIKEN Genome Exploration Research Group Phase I and II Team"/>
        </authorList>
    </citation>
    <scope>NUCLEOTIDE SEQUENCE</scope>
    <source>
        <strain evidence="1">C57BL/6J</strain>
        <tissue evidence="1">Visual cortex</tissue>
    </source>
</reference>
<evidence type="ECO:0000313" key="1">
    <source>
        <dbReference type="EMBL" id="BAE34613.1"/>
    </source>
</evidence>
<dbReference type="MGI" id="MGI:2685005">
    <property type="gene designation" value="Ccdc61"/>
</dbReference>
<reference evidence="1" key="2">
    <citation type="journal article" date="2000" name="Genome Res.">
        <title>Normalization and subtraction of cap-trapper-selected cDNAs to prepare full-length cDNA libraries for rapid discovery of new genes.</title>
        <authorList>
            <person name="Carninci P."/>
            <person name="Shibata Y."/>
            <person name="Hayatsu N."/>
            <person name="Sugahara Y."/>
            <person name="Shibata K."/>
            <person name="Itoh M."/>
            <person name="Konno H."/>
            <person name="Okazaki Y."/>
            <person name="Muramatsu M."/>
            <person name="Hayashizaki Y."/>
        </authorList>
    </citation>
    <scope>NUCLEOTIDE SEQUENCE</scope>
    <source>
        <strain evidence="1">C57BL/6J</strain>
        <tissue evidence="1">Visual cortex</tissue>
    </source>
</reference>
<reference evidence="1" key="8">
    <citation type="journal article" date="2005" name="Science">
        <title>Antisense Transcription in the Mammalian Transcriptome.</title>
        <authorList>
            <consortium name="RIKEN Genome Exploration Research Group and Genome Science Group (Genome Network Project Core Group) and the FANTOM Consortium"/>
        </authorList>
    </citation>
    <scope>NUCLEOTIDE SEQUENCE</scope>
    <source>
        <strain evidence="1">C57BL/6J</strain>
        <tissue evidence="1">Visual cortex</tissue>
    </source>
</reference>
<dbReference type="EMBL" id="AK158691">
    <property type="protein sequence ID" value="BAE34613.1"/>
    <property type="molecule type" value="mRNA"/>
</dbReference>
<accession>Q3TYF0</accession>
<dbReference type="AlphaFoldDB" id="Q3TYF0"/>
<dbReference type="AGR" id="MGI:2685005"/>